<dbReference type="EMBL" id="KN294009">
    <property type="protein sequence ID" value="EEH35264.2"/>
    <property type="molecule type" value="Genomic_DNA"/>
</dbReference>
<accession>C1H6C0</accession>
<reference evidence="1 2" key="1">
    <citation type="journal article" date="2011" name="PLoS Genet.">
        <title>Comparative genomic analysis of human fungal pathogens causing paracoccidioidomycosis.</title>
        <authorList>
            <person name="Desjardins C.A."/>
            <person name="Champion M.D."/>
            <person name="Holder J.W."/>
            <person name="Muszewska A."/>
            <person name="Goldberg J."/>
            <person name="Bailao A.M."/>
            <person name="Brigido M.M."/>
            <person name="Ferreira M.E."/>
            <person name="Garcia A.M."/>
            <person name="Grynberg M."/>
            <person name="Gujja S."/>
            <person name="Heiman D.I."/>
            <person name="Henn M.R."/>
            <person name="Kodira C.D."/>
            <person name="Leon-Narvaez H."/>
            <person name="Longo L.V."/>
            <person name="Ma L.J."/>
            <person name="Malavazi I."/>
            <person name="Matsuo A.L."/>
            <person name="Morais F.V."/>
            <person name="Pereira M."/>
            <person name="Rodriguez-Brito S."/>
            <person name="Sakthikumar S."/>
            <person name="Salem-Izacc S.M."/>
            <person name="Sykes S.M."/>
            <person name="Teixeira M.M."/>
            <person name="Vallejo M.C."/>
            <person name="Walter M.E."/>
            <person name="Yandava C."/>
            <person name="Young S."/>
            <person name="Zeng Q."/>
            <person name="Zucker J."/>
            <person name="Felipe M.S."/>
            <person name="Goldman G.H."/>
            <person name="Haas B.J."/>
            <person name="McEwen J.G."/>
            <person name="Nino-Vega G."/>
            <person name="Puccia R."/>
            <person name="San-Blas G."/>
            <person name="Soares C.M."/>
            <person name="Birren B.W."/>
            <person name="Cuomo C.A."/>
        </authorList>
    </citation>
    <scope>NUCLEOTIDE SEQUENCE [LARGE SCALE GENOMIC DNA]</scope>
    <source>
        <strain evidence="2">ATCC MYA-826 / Pb01</strain>
    </source>
</reference>
<organism evidence="1 2">
    <name type="scientific">Paracoccidioides lutzii (strain ATCC MYA-826 / Pb01)</name>
    <name type="common">Paracoccidioides brasiliensis</name>
    <dbReference type="NCBI Taxonomy" id="502779"/>
    <lineage>
        <taxon>Eukaryota</taxon>
        <taxon>Fungi</taxon>
        <taxon>Dikarya</taxon>
        <taxon>Ascomycota</taxon>
        <taxon>Pezizomycotina</taxon>
        <taxon>Eurotiomycetes</taxon>
        <taxon>Eurotiomycetidae</taxon>
        <taxon>Onygenales</taxon>
        <taxon>Ajellomycetaceae</taxon>
        <taxon>Paracoccidioides</taxon>
    </lineage>
</organism>
<proteinExistence type="predicted"/>
<dbReference type="RefSeq" id="XP_015700081.1">
    <property type="nucleotide sequence ID" value="XM_015845855.1"/>
</dbReference>
<gene>
    <name evidence="1" type="ORF">PAAG_06311</name>
</gene>
<evidence type="ECO:0000313" key="2">
    <source>
        <dbReference type="Proteomes" id="UP000002059"/>
    </source>
</evidence>
<dbReference type="VEuPathDB" id="FungiDB:PAAG_06311"/>
<dbReference type="HOGENOM" id="CLU_1928236_0_0_1"/>
<dbReference type="KEGG" id="pbl:PAAG_06311"/>
<dbReference type="GeneID" id="9094963"/>
<evidence type="ECO:0000313" key="1">
    <source>
        <dbReference type="EMBL" id="EEH35264.2"/>
    </source>
</evidence>
<dbReference type="Proteomes" id="UP000002059">
    <property type="component" value="Partially assembled WGS sequence"/>
</dbReference>
<keyword evidence="2" id="KW-1185">Reference proteome</keyword>
<name>C1H6C0_PARBA</name>
<protein>
    <submittedName>
        <fullName evidence="1">Uncharacterized protein</fullName>
    </submittedName>
</protein>
<sequence>MVCSGDLDMKPSHHLVLGGFGYSLTRRCGRLHRPLAWSGRGCCPWGQKGTATGIWVSITYYHNYLVYEYGQTKCISLLCRRFGTNSDEDMSSCLSCERPAYYKIEPGDVRKSEITLPEPNHGLEQGGFSHF</sequence>
<dbReference type="AlphaFoldDB" id="C1H6C0"/>